<gene>
    <name evidence="2" type="ORF">EYF80_011922</name>
</gene>
<reference evidence="2 3" key="1">
    <citation type="submission" date="2019-03" db="EMBL/GenBank/DDBJ databases">
        <title>First draft genome of Liparis tanakae, snailfish: a comprehensive survey of snailfish specific genes.</title>
        <authorList>
            <person name="Kim W."/>
            <person name="Song I."/>
            <person name="Jeong J.-H."/>
            <person name="Kim D."/>
            <person name="Kim S."/>
            <person name="Ryu S."/>
            <person name="Song J.Y."/>
            <person name="Lee S.K."/>
        </authorList>
    </citation>
    <scope>NUCLEOTIDE SEQUENCE [LARGE SCALE GENOMIC DNA]</scope>
    <source>
        <tissue evidence="2">Muscle</tissue>
    </source>
</reference>
<evidence type="ECO:0000313" key="3">
    <source>
        <dbReference type="Proteomes" id="UP000314294"/>
    </source>
</evidence>
<evidence type="ECO:0000256" key="1">
    <source>
        <dbReference type="SAM" id="MobiDB-lite"/>
    </source>
</evidence>
<dbReference type="EMBL" id="SRLO01000079">
    <property type="protein sequence ID" value="TNN77865.1"/>
    <property type="molecule type" value="Genomic_DNA"/>
</dbReference>
<protein>
    <submittedName>
        <fullName evidence="2">Uncharacterized protein</fullName>
    </submittedName>
</protein>
<dbReference type="AlphaFoldDB" id="A0A4Z2IJA0"/>
<accession>A0A4Z2IJA0</accession>
<evidence type="ECO:0000313" key="2">
    <source>
        <dbReference type="EMBL" id="TNN77865.1"/>
    </source>
</evidence>
<proteinExistence type="predicted"/>
<comment type="caution">
    <text evidence="2">The sequence shown here is derived from an EMBL/GenBank/DDBJ whole genome shotgun (WGS) entry which is preliminary data.</text>
</comment>
<dbReference type="Proteomes" id="UP000314294">
    <property type="component" value="Unassembled WGS sequence"/>
</dbReference>
<feature type="region of interest" description="Disordered" evidence="1">
    <location>
        <begin position="147"/>
        <end position="181"/>
    </location>
</feature>
<name>A0A4Z2IJA0_9TELE</name>
<feature type="region of interest" description="Disordered" evidence="1">
    <location>
        <begin position="1"/>
        <end position="24"/>
    </location>
</feature>
<keyword evidence="3" id="KW-1185">Reference proteome</keyword>
<feature type="region of interest" description="Disordered" evidence="1">
    <location>
        <begin position="211"/>
        <end position="230"/>
    </location>
</feature>
<organism evidence="2 3">
    <name type="scientific">Liparis tanakae</name>
    <name type="common">Tanaka's snailfish</name>
    <dbReference type="NCBI Taxonomy" id="230148"/>
    <lineage>
        <taxon>Eukaryota</taxon>
        <taxon>Metazoa</taxon>
        <taxon>Chordata</taxon>
        <taxon>Craniata</taxon>
        <taxon>Vertebrata</taxon>
        <taxon>Euteleostomi</taxon>
        <taxon>Actinopterygii</taxon>
        <taxon>Neopterygii</taxon>
        <taxon>Teleostei</taxon>
        <taxon>Neoteleostei</taxon>
        <taxon>Acanthomorphata</taxon>
        <taxon>Eupercaria</taxon>
        <taxon>Perciformes</taxon>
        <taxon>Cottioidei</taxon>
        <taxon>Cottales</taxon>
        <taxon>Liparidae</taxon>
        <taxon>Liparis</taxon>
    </lineage>
</organism>
<sequence>MSNPLAPAGRPHGHSFTDKHWSPDAMTEATDRRPVLMGHLWKSTAAGRDSTGNNVKPQAGANWECECFHVFYAQAFAASIKALSNFSLAWGRDLHMAGLQLPKELRTGALIGGGRRQQHGTSEAPSGPECKLPEPLGLMLKASVGPRHRAGASGTTCVASEHRPADTAPEANTGRHTPATGNTLQRQLVSPDVGRAKRERYGFGDICKALGPRGGGEGSRRRGKVSINRNPRLYTQSTVEKLTLLEGNPQCNTSVLKDPENRDDG</sequence>